<proteinExistence type="predicted"/>
<name>A0AAD8Q5J9_9PEZI</name>
<organism evidence="2 3">
    <name type="scientific">Colletotrichum navitas</name>
    <dbReference type="NCBI Taxonomy" id="681940"/>
    <lineage>
        <taxon>Eukaryota</taxon>
        <taxon>Fungi</taxon>
        <taxon>Dikarya</taxon>
        <taxon>Ascomycota</taxon>
        <taxon>Pezizomycotina</taxon>
        <taxon>Sordariomycetes</taxon>
        <taxon>Hypocreomycetidae</taxon>
        <taxon>Glomerellales</taxon>
        <taxon>Glomerellaceae</taxon>
        <taxon>Colletotrichum</taxon>
        <taxon>Colletotrichum graminicola species complex</taxon>
    </lineage>
</organism>
<comment type="caution">
    <text evidence="2">The sequence shown here is derived from an EMBL/GenBank/DDBJ whole genome shotgun (WGS) entry which is preliminary data.</text>
</comment>
<accession>A0AAD8Q5J9</accession>
<dbReference type="AlphaFoldDB" id="A0AAD8Q5J9"/>
<evidence type="ECO:0000313" key="3">
    <source>
        <dbReference type="Proteomes" id="UP001230504"/>
    </source>
</evidence>
<gene>
    <name evidence="2" type="ORF">LY79DRAFT_103367</name>
</gene>
<sequence length="298" mass="32586">MKPSRSPAALWEPRPLDRSPEKKNRVPVCIPTPWRLSRVTSQVSGVHQSPPVTGPNRNRMDTYGVHEVSPICPYWCVHPPEWDTGYQNDGAAIQSLGRHVRLWRAGAALGLEWSASYSSGQFIIASCPRLAAPFNQCTDICAHCGPWSSGTKRDKGPALASTERQGSNIGIAKRPLLAVKSPSCPLFLVVSLHSSFLGLSPLPLSRARFLMLQFNSPIGGTFCTFFPRAQPQCPGFGRLPPSHLLAQLILLIKGQDESMRGISRHVRPPLSLHLGSPSPWPPSLLGHLVPDFSFSLQS</sequence>
<dbReference type="EMBL" id="JAHLJV010000015">
    <property type="protein sequence ID" value="KAK1595646.1"/>
    <property type="molecule type" value="Genomic_DNA"/>
</dbReference>
<feature type="compositionally biased region" description="Basic and acidic residues" evidence="1">
    <location>
        <begin position="14"/>
        <end position="24"/>
    </location>
</feature>
<keyword evidence="3" id="KW-1185">Reference proteome</keyword>
<dbReference type="RefSeq" id="XP_060416658.1">
    <property type="nucleotide sequence ID" value="XM_060550642.1"/>
</dbReference>
<feature type="region of interest" description="Disordered" evidence="1">
    <location>
        <begin position="1"/>
        <end position="24"/>
    </location>
</feature>
<evidence type="ECO:0000256" key="1">
    <source>
        <dbReference type="SAM" id="MobiDB-lite"/>
    </source>
</evidence>
<protein>
    <submittedName>
        <fullName evidence="2">Uncharacterized protein</fullName>
    </submittedName>
</protein>
<dbReference type="Proteomes" id="UP001230504">
    <property type="component" value="Unassembled WGS sequence"/>
</dbReference>
<dbReference type="GeneID" id="85434882"/>
<evidence type="ECO:0000313" key="2">
    <source>
        <dbReference type="EMBL" id="KAK1595646.1"/>
    </source>
</evidence>
<reference evidence="2" key="1">
    <citation type="submission" date="2021-06" db="EMBL/GenBank/DDBJ databases">
        <title>Comparative genomics, transcriptomics and evolutionary studies reveal genomic signatures of adaptation to plant cell wall in hemibiotrophic fungi.</title>
        <authorList>
            <consortium name="DOE Joint Genome Institute"/>
            <person name="Baroncelli R."/>
            <person name="Diaz J.F."/>
            <person name="Benocci T."/>
            <person name="Peng M."/>
            <person name="Battaglia E."/>
            <person name="Haridas S."/>
            <person name="Andreopoulos W."/>
            <person name="Labutti K."/>
            <person name="Pangilinan J."/>
            <person name="Floch G.L."/>
            <person name="Makela M.R."/>
            <person name="Henrissat B."/>
            <person name="Grigoriev I.V."/>
            <person name="Crouch J.A."/>
            <person name="De Vries R.P."/>
            <person name="Sukno S.A."/>
            <person name="Thon M.R."/>
        </authorList>
    </citation>
    <scope>NUCLEOTIDE SEQUENCE</scope>
    <source>
        <strain evidence="2">CBS 125086</strain>
    </source>
</reference>